<evidence type="ECO:0000256" key="2">
    <source>
        <dbReference type="SAM" id="MobiDB-lite"/>
    </source>
</evidence>
<reference evidence="4 5" key="1">
    <citation type="submission" date="2015-09" db="EMBL/GenBank/DDBJ databases">
        <authorList>
            <consortium name="Pathogen Informatics"/>
        </authorList>
    </citation>
    <scope>NUCLEOTIDE SEQUENCE [LARGE SCALE GENOMIC DNA]</scope>
    <source>
        <strain evidence="4 5">2789STDY5834902</strain>
    </source>
</reference>
<evidence type="ECO:0000259" key="3">
    <source>
        <dbReference type="Pfam" id="PF13518"/>
    </source>
</evidence>
<organism evidence="4 5">
    <name type="scientific">Collinsella aerofaciens</name>
    <dbReference type="NCBI Taxonomy" id="74426"/>
    <lineage>
        <taxon>Bacteria</taxon>
        <taxon>Bacillati</taxon>
        <taxon>Actinomycetota</taxon>
        <taxon>Coriobacteriia</taxon>
        <taxon>Coriobacteriales</taxon>
        <taxon>Coriobacteriaceae</taxon>
        <taxon>Collinsella</taxon>
    </lineage>
</organism>
<accession>A0A174IP30</accession>
<dbReference type="AlphaFoldDB" id="A0A174IP30"/>
<feature type="region of interest" description="Disordered" evidence="2">
    <location>
        <begin position="109"/>
        <end position="141"/>
    </location>
</feature>
<sequence>MAGNALYDVGMRLRAAELHDEGHGRAAIAALLGMSEETVREWLCTYRSAGIEVLAMMGKKHTAYSFETKLAAVRAVVDEGMTKPEAMEKFGIASPSPFKKWLKAYREEGPEALRPKPRGRPRGSGSPSGETTREQELERRIKRLEAENAYLKKSIALKAEKRSRTARRPRS</sequence>
<dbReference type="PANTHER" id="PTHR33795:SF1">
    <property type="entry name" value="INSERTION ELEMENT IS150 PROTEIN INSJ"/>
    <property type="match status" value="1"/>
</dbReference>
<dbReference type="PANTHER" id="PTHR33795">
    <property type="entry name" value="INSERTION ELEMENT IS150 PROTEIN INSJ"/>
    <property type="match status" value="1"/>
</dbReference>
<gene>
    <name evidence="4" type="ORF">ERS852514_00346</name>
</gene>
<feature type="compositionally biased region" description="Basic and acidic residues" evidence="2">
    <location>
        <begin position="131"/>
        <end position="141"/>
    </location>
</feature>
<evidence type="ECO:0000313" key="5">
    <source>
        <dbReference type="Proteomes" id="UP000095454"/>
    </source>
</evidence>
<comment type="similarity">
    <text evidence="1">Belongs to the IS150/IS1296 orfA family.</text>
</comment>
<dbReference type="InterPro" id="IPR010921">
    <property type="entry name" value="Trp_repressor/repl_initiator"/>
</dbReference>
<dbReference type="SUPFAM" id="SSF48295">
    <property type="entry name" value="TrpR-like"/>
    <property type="match status" value="1"/>
</dbReference>
<proteinExistence type="inferred from homology"/>
<dbReference type="Pfam" id="PF13518">
    <property type="entry name" value="HTH_28"/>
    <property type="match status" value="1"/>
</dbReference>
<protein>
    <submittedName>
        <fullName evidence="4">Transposase and inactivated derivatives</fullName>
    </submittedName>
</protein>
<feature type="domain" description="Insertion element IS150 protein InsJ-like helix-turn-helix" evidence="3">
    <location>
        <begin position="69"/>
        <end position="122"/>
    </location>
</feature>
<evidence type="ECO:0000256" key="1">
    <source>
        <dbReference type="ARBA" id="ARBA00038232"/>
    </source>
</evidence>
<dbReference type="Gene3D" id="1.10.10.10">
    <property type="entry name" value="Winged helix-like DNA-binding domain superfamily/Winged helix DNA-binding domain"/>
    <property type="match status" value="1"/>
</dbReference>
<dbReference type="Pfam" id="PF13384">
    <property type="entry name" value="HTH_23"/>
    <property type="match status" value="1"/>
</dbReference>
<dbReference type="InterPro" id="IPR055247">
    <property type="entry name" value="InsJ-like_HTH"/>
</dbReference>
<dbReference type="InterPro" id="IPR009057">
    <property type="entry name" value="Homeodomain-like_sf"/>
</dbReference>
<name>A0A174IP30_9ACTN</name>
<dbReference type="InterPro" id="IPR052057">
    <property type="entry name" value="IS150/IS1296_orfA-like"/>
</dbReference>
<dbReference type="RefSeq" id="WP_055250482.1">
    <property type="nucleotide sequence ID" value="NZ_CABIXX010000004.1"/>
</dbReference>
<dbReference type="GO" id="GO:0043565">
    <property type="term" value="F:sequence-specific DNA binding"/>
    <property type="evidence" value="ECO:0007669"/>
    <property type="project" value="InterPro"/>
</dbReference>
<dbReference type="Proteomes" id="UP000095454">
    <property type="component" value="Unassembled WGS sequence"/>
</dbReference>
<dbReference type="EMBL" id="CZAQ01000004">
    <property type="protein sequence ID" value="CUO87307.1"/>
    <property type="molecule type" value="Genomic_DNA"/>
</dbReference>
<dbReference type="InterPro" id="IPR036388">
    <property type="entry name" value="WH-like_DNA-bd_sf"/>
</dbReference>
<dbReference type="SUPFAM" id="SSF46689">
    <property type="entry name" value="Homeodomain-like"/>
    <property type="match status" value="1"/>
</dbReference>
<evidence type="ECO:0000313" key="4">
    <source>
        <dbReference type="EMBL" id="CUO87307.1"/>
    </source>
</evidence>